<dbReference type="GO" id="GO:0016787">
    <property type="term" value="F:hydrolase activity"/>
    <property type="evidence" value="ECO:0007669"/>
    <property type="project" value="UniProtKB-KW"/>
</dbReference>
<keyword evidence="1" id="KW-0175">Coiled coil</keyword>
<accession>A0A0G1CCQ7</accession>
<evidence type="ECO:0000313" key="3">
    <source>
        <dbReference type="Proteomes" id="UP000034543"/>
    </source>
</evidence>
<sequence length="570" mass="65826">MKTEYGIKFTRVSAEKLGLSGDSLDDQGSQIDRRVEQISNLTGKKIIIKKEFELIESASGDFDMQPILKALEYCKIPRNQVRYAFVKSIDRSTRGGATTYGLLKAQFAKYGVQLIDVYGVIGTQTVNTLEHLGIKYPWSEFNPTWITELLEAERGKGEVRDILTRMIGAEIRYVRMGYRVRPAPPGYQNTKVETDSGKRVILTPHPEEAPWFINMYELRIQGNLTEKEIVLKINKMGYKSRIQKLHDPSDKRKIIGNKGGKPLTVKQFQVYVQKPIYAGINTEKWTEGRPIKERFDGLVTIEMFNKANRGKVIIVRDGDLIKIYKNKPPDWQVKKDKDNPLYAYKTKVLCPKCFNQLYGSSSRGSKGTHYPAYHHAATIKGKHHYFRIPLGDFNNTIEEFIRNVKVEEKFIKKFQEVYLAEWDKREKQASDTTVLFNKRLIQIEQEIHLIKEKIKVVSSSSVIKMLEDDIEKLELERASLVIDRDKAEDEQISILTLMNYAKYFLEHLEVLLLDGANPIKDATLFELLFDELPTYNDLLFRTVRLAPLFKLNEEYKTSKSVSVSRQGFEP</sequence>
<dbReference type="Proteomes" id="UP000034543">
    <property type="component" value="Unassembled WGS sequence"/>
</dbReference>
<gene>
    <name evidence="2" type="ORF">UV59_C0039G0008</name>
</gene>
<dbReference type="InterPro" id="IPR036162">
    <property type="entry name" value="Resolvase-like_N_sf"/>
</dbReference>
<dbReference type="EMBL" id="LCFB01000039">
    <property type="protein sequence ID" value="KKS83455.1"/>
    <property type="molecule type" value="Genomic_DNA"/>
</dbReference>
<evidence type="ECO:0000256" key="1">
    <source>
        <dbReference type="SAM" id="Coils"/>
    </source>
</evidence>
<dbReference type="GO" id="GO:0000150">
    <property type="term" value="F:DNA strand exchange activity"/>
    <property type="evidence" value="ECO:0007669"/>
    <property type="project" value="InterPro"/>
</dbReference>
<dbReference type="GO" id="GO:0003677">
    <property type="term" value="F:DNA binding"/>
    <property type="evidence" value="ECO:0007669"/>
    <property type="project" value="InterPro"/>
</dbReference>
<organism evidence="2 3">
    <name type="scientific">Candidatus Gottesmanbacteria bacterium GW2011_GWA1_43_11</name>
    <dbReference type="NCBI Taxonomy" id="1618436"/>
    <lineage>
        <taxon>Bacteria</taxon>
        <taxon>Candidatus Gottesmaniibacteriota</taxon>
    </lineage>
</organism>
<reference evidence="2 3" key="1">
    <citation type="journal article" date="2015" name="Nature">
        <title>rRNA introns, odd ribosomes, and small enigmatic genomes across a large radiation of phyla.</title>
        <authorList>
            <person name="Brown C.T."/>
            <person name="Hug L.A."/>
            <person name="Thomas B.C."/>
            <person name="Sharon I."/>
            <person name="Castelle C.J."/>
            <person name="Singh A."/>
            <person name="Wilkins M.J."/>
            <person name="Williams K.H."/>
            <person name="Banfield J.F."/>
        </authorList>
    </citation>
    <scope>NUCLEOTIDE SEQUENCE [LARGE SCALE GENOMIC DNA]</scope>
</reference>
<protein>
    <submittedName>
        <fullName evidence="2">NUDIX hydrolase</fullName>
    </submittedName>
</protein>
<dbReference type="Gene3D" id="3.40.50.1390">
    <property type="entry name" value="Resolvase, N-terminal catalytic domain"/>
    <property type="match status" value="1"/>
</dbReference>
<dbReference type="AlphaFoldDB" id="A0A0G1CCQ7"/>
<keyword evidence="2" id="KW-0378">Hydrolase</keyword>
<dbReference type="STRING" id="1618436.UV59_C0039G0008"/>
<comment type="caution">
    <text evidence="2">The sequence shown here is derived from an EMBL/GenBank/DDBJ whole genome shotgun (WGS) entry which is preliminary data.</text>
</comment>
<evidence type="ECO:0000313" key="2">
    <source>
        <dbReference type="EMBL" id="KKS83455.1"/>
    </source>
</evidence>
<name>A0A0G1CCQ7_9BACT</name>
<proteinExistence type="predicted"/>
<feature type="coiled-coil region" evidence="1">
    <location>
        <begin position="456"/>
        <end position="490"/>
    </location>
</feature>